<feature type="coiled-coil region" evidence="1">
    <location>
        <begin position="106"/>
        <end position="133"/>
    </location>
</feature>
<protein>
    <submittedName>
        <fullName evidence="2">Uncharacterized protein</fullName>
    </submittedName>
</protein>
<sequence>MIAHACSEWDVIDGCEALYRAMEDCTLSSPTTEQRSLSCTDVDFAGESLQTCSFSAPGVCPQEARLCEEGQQHPNPGDLSAVQTRAEETEENSRLKAALAIATTVEMSLREQLSRQMEEINELKEKLIEITKQSEEGSKIIGAQSKRINCLIAEVNKFKRKWQL</sequence>
<evidence type="ECO:0000313" key="2">
    <source>
        <dbReference type="EMBL" id="CCC92827.1"/>
    </source>
</evidence>
<name>G0UTW3_TRYCI</name>
<dbReference type="VEuPathDB" id="TriTrypDB:TcIL3000_9_2240"/>
<evidence type="ECO:0000256" key="1">
    <source>
        <dbReference type="SAM" id="Coils"/>
    </source>
</evidence>
<dbReference type="AlphaFoldDB" id="G0UTW3"/>
<reference evidence="2" key="1">
    <citation type="journal article" date="2012" name="Proc. Natl. Acad. Sci. U.S.A.">
        <title>Antigenic diversity is generated by distinct evolutionary mechanisms in African trypanosome species.</title>
        <authorList>
            <person name="Jackson A.P."/>
            <person name="Berry A."/>
            <person name="Aslett M."/>
            <person name="Allison H.C."/>
            <person name="Burton P."/>
            <person name="Vavrova-Anderson J."/>
            <person name="Brown R."/>
            <person name="Browne H."/>
            <person name="Corton N."/>
            <person name="Hauser H."/>
            <person name="Gamble J."/>
            <person name="Gilderthorp R."/>
            <person name="Marcello L."/>
            <person name="McQuillan J."/>
            <person name="Otto T.D."/>
            <person name="Quail M.A."/>
            <person name="Sanders M.J."/>
            <person name="van Tonder A."/>
            <person name="Ginger M.L."/>
            <person name="Field M.C."/>
            <person name="Barry J.D."/>
            <person name="Hertz-Fowler C."/>
            <person name="Berriman M."/>
        </authorList>
    </citation>
    <scope>NUCLEOTIDE SEQUENCE</scope>
    <source>
        <strain evidence="2">IL3000</strain>
    </source>
</reference>
<proteinExistence type="predicted"/>
<dbReference type="EMBL" id="HE575322">
    <property type="protein sequence ID" value="CCC92827.1"/>
    <property type="molecule type" value="Genomic_DNA"/>
</dbReference>
<keyword evidence="1" id="KW-0175">Coiled coil</keyword>
<organism evidence="2">
    <name type="scientific">Trypanosoma congolense (strain IL3000)</name>
    <dbReference type="NCBI Taxonomy" id="1068625"/>
    <lineage>
        <taxon>Eukaryota</taxon>
        <taxon>Discoba</taxon>
        <taxon>Euglenozoa</taxon>
        <taxon>Kinetoplastea</taxon>
        <taxon>Metakinetoplastina</taxon>
        <taxon>Trypanosomatida</taxon>
        <taxon>Trypanosomatidae</taxon>
        <taxon>Trypanosoma</taxon>
        <taxon>Nannomonas</taxon>
    </lineage>
</organism>
<accession>G0UTW3</accession>
<gene>
    <name evidence="2" type="ORF">TCIL3000_9_2240</name>
</gene>